<evidence type="ECO:0000256" key="5">
    <source>
        <dbReference type="ARBA" id="ARBA00022725"/>
    </source>
</evidence>
<evidence type="ECO:0000256" key="2">
    <source>
        <dbReference type="ARBA" id="ARBA00022475"/>
    </source>
</evidence>
<keyword evidence="5 10" id="KW-0552">Olfaction</keyword>
<organism evidence="11 12">
    <name type="scientific">Ladona fulva</name>
    <name type="common">Scarce chaser dragonfly</name>
    <name type="synonym">Libellula fulva</name>
    <dbReference type="NCBI Taxonomy" id="123851"/>
    <lineage>
        <taxon>Eukaryota</taxon>
        <taxon>Metazoa</taxon>
        <taxon>Ecdysozoa</taxon>
        <taxon>Arthropoda</taxon>
        <taxon>Hexapoda</taxon>
        <taxon>Insecta</taxon>
        <taxon>Pterygota</taxon>
        <taxon>Palaeoptera</taxon>
        <taxon>Odonata</taxon>
        <taxon>Epiprocta</taxon>
        <taxon>Anisoptera</taxon>
        <taxon>Libelluloidea</taxon>
        <taxon>Libellulidae</taxon>
        <taxon>Ladona</taxon>
    </lineage>
</organism>
<comment type="similarity">
    <text evidence="10">Belongs to the insect chemoreceptor superfamily. Heteromeric odorant receptor channel (TC 1.A.69) family.</text>
</comment>
<dbReference type="Proteomes" id="UP000792457">
    <property type="component" value="Unassembled WGS sequence"/>
</dbReference>
<dbReference type="GO" id="GO:0005886">
    <property type="term" value="C:plasma membrane"/>
    <property type="evidence" value="ECO:0007669"/>
    <property type="project" value="UniProtKB-SubCell"/>
</dbReference>
<dbReference type="AlphaFoldDB" id="A0A8K0KAH0"/>
<keyword evidence="9 10" id="KW-0807">Transducer</keyword>
<feature type="transmembrane region" description="Helical" evidence="10">
    <location>
        <begin position="181"/>
        <end position="206"/>
    </location>
</feature>
<keyword evidence="3 10" id="KW-0716">Sensory transduction</keyword>
<comment type="caution">
    <text evidence="10">Lacks conserved residue(s) required for the propagation of feature annotation.</text>
</comment>
<evidence type="ECO:0000256" key="9">
    <source>
        <dbReference type="ARBA" id="ARBA00023224"/>
    </source>
</evidence>
<feature type="transmembrane region" description="Helical" evidence="10">
    <location>
        <begin position="112"/>
        <end position="138"/>
    </location>
</feature>
<comment type="subcellular location">
    <subcellularLocation>
        <location evidence="1 10">Cell membrane</location>
        <topology evidence="1 10">Multi-pass membrane protein</topology>
    </subcellularLocation>
</comment>
<keyword evidence="4 10" id="KW-0812">Transmembrane</keyword>
<protein>
    <recommendedName>
        <fullName evidence="10">Odorant receptor</fullName>
    </recommendedName>
</protein>
<dbReference type="InterPro" id="IPR004117">
    <property type="entry name" value="7tm6_olfct_rcpt"/>
</dbReference>
<dbReference type="Pfam" id="PF02949">
    <property type="entry name" value="7tm_6"/>
    <property type="match status" value="1"/>
</dbReference>
<feature type="transmembrane region" description="Helical" evidence="10">
    <location>
        <begin position="371"/>
        <end position="389"/>
    </location>
</feature>
<keyword evidence="6 10" id="KW-1133">Transmembrane helix</keyword>
<evidence type="ECO:0000256" key="8">
    <source>
        <dbReference type="ARBA" id="ARBA00023170"/>
    </source>
</evidence>
<feature type="transmembrane region" description="Helical" evidence="10">
    <location>
        <begin position="264"/>
        <end position="287"/>
    </location>
</feature>
<keyword evidence="12" id="KW-1185">Reference proteome</keyword>
<dbReference type="EMBL" id="KZ308498">
    <property type="protein sequence ID" value="KAG8230606.1"/>
    <property type="molecule type" value="Genomic_DNA"/>
</dbReference>
<comment type="caution">
    <text evidence="11">The sequence shown here is derived from an EMBL/GenBank/DDBJ whole genome shotgun (WGS) entry which is preliminary data.</text>
</comment>
<evidence type="ECO:0000256" key="1">
    <source>
        <dbReference type="ARBA" id="ARBA00004651"/>
    </source>
</evidence>
<evidence type="ECO:0000256" key="7">
    <source>
        <dbReference type="ARBA" id="ARBA00023136"/>
    </source>
</evidence>
<evidence type="ECO:0000313" key="11">
    <source>
        <dbReference type="EMBL" id="KAG8230606.1"/>
    </source>
</evidence>
<name>A0A8K0KAH0_LADFU</name>
<keyword evidence="8 10" id="KW-0675">Receptor</keyword>
<proteinExistence type="inferred from homology"/>
<reference evidence="11" key="2">
    <citation type="submission" date="2017-10" db="EMBL/GenBank/DDBJ databases">
        <title>Ladona fulva Genome sequencing and assembly.</title>
        <authorList>
            <person name="Murali S."/>
            <person name="Richards S."/>
            <person name="Bandaranaike D."/>
            <person name="Bellair M."/>
            <person name="Blankenburg K."/>
            <person name="Chao H."/>
            <person name="Dinh H."/>
            <person name="Doddapaneni H."/>
            <person name="Dugan-Rocha S."/>
            <person name="Elkadiri S."/>
            <person name="Gnanaolivu R."/>
            <person name="Hernandez B."/>
            <person name="Skinner E."/>
            <person name="Javaid M."/>
            <person name="Lee S."/>
            <person name="Li M."/>
            <person name="Ming W."/>
            <person name="Munidasa M."/>
            <person name="Muniz J."/>
            <person name="Nguyen L."/>
            <person name="Hughes D."/>
            <person name="Osuji N."/>
            <person name="Pu L.-L."/>
            <person name="Puazo M."/>
            <person name="Qu C."/>
            <person name="Quiroz J."/>
            <person name="Raj R."/>
            <person name="Weissenberger G."/>
            <person name="Xin Y."/>
            <person name="Zou X."/>
            <person name="Han Y."/>
            <person name="Worley K."/>
            <person name="Muzny D."/>
            <person name="Gibbs R."/>
        </authorList>
    </citation>
    <scope>NUCLEOTIDE SEQUENCE</scope>
    <source>
        <strain evidence="11">Sampled in the wild</strain>
    </source>
</reference>
<accession>A0A8K0KAH0</accession>
<reference evidence="11" key="1">
    <citation type="submission" date="2013-04" db="EMBL/GenBank/DDBJ databases">
        <authorList>
            <person name="Qu J."/>
            <person name="Murali S.C."/>
            <person name="Bandaranaike D."/>
            <person name="Bellair M."/>
            <person name="Blankenburg K."/>
            <person name="Chao H."/>
            <person name="Dinh H."/>
            <person name="Doddapaneni H."/>
            <person name="Downs B."/>
            <person name="Dugan-Rocha S."/>
            <person name="Elkadiri S."/>
            <person name="Gnanaolivu R.D."/>
            <person name="Hernandez B."/>
            <person name="Javaid M."/>
            <person name="Jayaseelan J.C."/>
            <person name="Lee S."/>
            <person name="Li M."/>
            <person name="Ming W."/>
            <person name="Munidasa M."/>
            <person name="Muniz J."/>
            <person name="Nguyen L."/>
            <person name="Ongeri F."/>
            <person name="Osuji N."/>
            <person name="Pu L.-L."/>
            <person name="Puazo M."/>
            <person name="Qu C."/>
            <person name="Quiroz J."/>
            <person name="Raj R."/>
            <person name="Weissenberger G."/>
            <person name="Xin Y."/>
            <person name="Zou X."/>
            <person name="Han Y."/>
            <person name="Richards S."/>
            <person name="Worley K."/>
            <person name="Muzny D."/>
            <person name="Gibbs R."/>
        </authorList>
    </citation>
    <scope>NUCLEOTIDE SEQUENCE</scope>
    <source>
        <strain evidence="11">Sampled in the wild</strain>
    </source>
</reference>
<feature type="transmembrane region" description="Helical" evidence="10">
    <location>
        <begin position="293"/>
        <end position="312"/>
    </location>
</feature>
<keyword evidence="7 10" id="KW-0472">Membrane</keyword>
<evidence type="ECO:0000256" key="6">
    <source>
        <dbReference type="ARBA" id="ARBA00022989"/>
    </source>
</evidence>
<dbReference type="GO" id="GO:0007165">
    <property type="term" value="P:signal transduction"/>
    <property type="evidence" value="ECO:0007669"/>
    <property type="project" value="UniProtKB-KW"/>
</dbReference>
<evidence type="ECO:0000256" key="3">
    <source>
        <dbReference type="ARBA" id="ARBA00022606"/>
    </source>
</evidence>
<gene>
    <name evidence="11" type="primary">Or3</name>
    <name evidence="11" type="ORF">J437_LFUL019806</name>
</gene>
<dbReference type="GO" id="GO:0004984">
    <property type="term" value="F:olfactory receptor activity"/>
    <property type="evidence" value="ECO:0007669"/>
    <property type="project" value="InterPro"/>
</dbReference>
<evidence type="ECO:0000256" key="10">
    <source>
        <dbReference type="RuleBase" id="RU351113"/>
    </source>
</evidence>
<dbReference type="OrthoDB" id="6617147at2759"/>
<dbReference type="PANTHER" id="PTHR21137:SF35">
    <property type="entry name" value="ODORANT RECEPTOR 19A-RELATED"/>
    <property type="match status" value="1"/>
</dbReference>
<evidence type="ECO:0000256" key="4">
    <source>
        <dbReference type="ARBA" id="ARBA00022692"/>
    </source>
</evidence>
<evidence type="ECO:0000313" key="12">
    <source>
        <dbReference type="Proteomes" id="UP000792457"/>
    </source>
</evidence>
<keyword evidence="2" id="KW-1003">Cell membrane</keyword>
<sequence>MKKIILFFRLSGHWFPFQILEKCTSSKNGLVFCLIDLFNKLGHPQAAIKNVITTFYAIQTLGRVIFVAVRGTYIWQLLMSFGREITEINAKDKQRTTKKSFILMQNGENNDYFLYIFLMIVLGANLTGIIFTITPFVISYSHAYYQSTNSLPNETVIQRPLVFDAWYPFDMYNSPSYEMVLAIQALCGFVWINMMSSSDAIFLSILAKVLAEIRLLNLRTNKIQLLSNFRDIETRNKLFMKLLKDWVLHHQRIMKMCREIESTFSGFILMTFLFNGGSLSLLAYNVARFQDTISIISVSGYFCVVSFQLLVMSHYGQKVTDKSLNIKKNIYSIPWWKFSKYVRSTFLIILENTEQPITFTGMGYFNLSMEFLLSVFQAAFSYFIILIQLT</sequence>
<dbReference type="GO" id="GO:0005549">
    <property type="term" value="F:odorant binding"/>
    <property type="evidence" value="ECO:0007669"/>
    <property type="project" value="InterPro"/>
</dbReference>
<dbReference type="PANTHER" id="PTHR21137">
    <property type="entry name" value="ODORANT RECEPTOR"/>
    <property type="match status" value="1"/>
</dbReference>